<reference evidence="1" key="1">
    <citation type="journal article" date="2015" name="Nature">
        <title>Complex archaea that bridge the gap between prokaryotes and eukaryotes.</title>
        <authorList>
            <person name="Spang A."/>
            <person name="Saw J.H."/>
            <person name="Jorgensen S.L."/>
            <person name="Zaremba-Niedzwiedzka K."/>
            <person name="Martijn J."/>
            <person name="Lind A.E."/>
            <person name="van Eijk R."/>
            <person name="Schleper C."/>
            <person name="Guy L."/>
            <person name="Ettema T.J."/>
        </authorList>
    </citation>
    <scope>NUCLEOTIDE SEQUENCE</scope>
</reference>
<proteinExistence type="predicted"/>
<protein>
    <submittedName>
        <fullName evidence="1">Uncharacterized protein</fullName>
    </submittedName>
</protein>
<name>A0A0F9RIW0_9ZZZZ</name>
<accession>A0A0F9RIW0</accession>
<organism evidence="1">
    <name type="scientific">marine sediment metagenome</name>
    <dbReference type="NCBI Taxonomy" id="412755"/>
    <lineage>
        <taxon>unclassified sequences</taxon>
        <taxon>metagenomes</taxon>
        <taxon>ecological metagenomes</taxon>
    </lineage>
</organism>
<sequence length="115" mass="11853">MPASGPAADFDALLPWSIVTFTGNRILQLSDAFAYLISQDGAGQTVTIPPNFDVAFDAGTQISFKQGGTGVITFAPGAGVTIESRGSLVASNDQDAVASIVQDSADIWSLFGDLV</sequence>
<dbReference type="AlphaFoldDB" id="A0A0F9RIW0"/>
<evidence type="ECO:0000313" key="1">
    <source>
        <dbReference type="EMBL" id="KKN49737.1"/>
    </source>
</evidence>
<comment type="caution">
    <text evidence="1">The sequence shown here is derived from an EMBL/GenBank/DDBJ whole genome shotgun (WGS) entry which is preliminary data.</text>
</comment>
<dbReference type="EMBL" id="LAZR01001153">
    <property type="protein sequence ID" value="KKN49737.1"/>
    <property type="molecule type" value="Genomic_DNA"/>
</dbReference>
<gene>
    <name evidence="1" type="ORF">LCGC14_0639870</name>
</gene>